<name>A0AA38I9Z1_9CUCU</name>
<sequence>MDFVISDVATVEQDDDDEPLFEVTKVVTVVKEKRPYQHQTREVRPTKYIKICFVPLCPNTSKSTPEKMFITIPVNPARRKLWLDAVGKSAVGRNPKSPMFCCQDHFNLKKDMKNFEEHLRRGKVQMLLYQTVVPHIFICNKYGHLKRNERIDVLRKLHEERDLKMSQEPDEEQEEEVTLISKLTPRQRSLEAAKQKQVEEVLPNKTVFIEMPAFEYEDQPEYVEIKEDGVDTIVIDDSD</sequence>
<evidence type="ECO:0000256" key="1">
    <source>
        <dbReference type="ARBA" id="ARBA00022723"/>
    </source>
</evidence>
<dbReference type="EMBL" id="JALNTZ010000005">
    <property type="protein sequence ID" value="KAJ3650546.1"/>
    <property type="molecule type" value="Genomic_DNA"/>
</dbReference>
<dbReference type="SUPFAM" id="SSF57716">
    <property type="entry name" value="Glucocorticoid receptor-like (DNA-binding domain)"/>
    <property type="match status" value="1"/>
</dbReference>
<dbReference type="SMART" id="SM00980">
    <property type="entry name" value="THAP"/>
    <property type="match status" value="1"/>
</dbReference>
<keyword evidence="2 5" id="KW-0863">Zinc-finger</keyword>
<evidence type="ECO:0000256" key="2">
    <source>
        <dbReference type="ARBA" id="ARBA00022771"/>
    </source>
</evidence>
<dbReference type="Pfam" id="PF05485">
    <property type="entry name" value="THAP"/>
    <property type="match status" value="1"/>
</dbReference>
<evidence type="ECO:0000256" key="5">
    <source>
        <dbReference type="PROSITE-ProRule" id="PRU00309"/>
    </source>
</evidence>
<reference evidence="7" key="1">
    <citation type="journal article" date="2023" name="G3 (Bethesda)">
        <title>Whole genome assemblies of Zophobas morio and Tenebrio molitor.</title>
        <authorList>
            <person name="Kaur S."/>
            <person name="Stinson S.A."/>
            <person name="diCenzo G.C."/>
        </authorList>
    </citation>
    <scope>NUCLEOTIDE SEQUENCE</scope>
    <source>
        <strain evidence="7">QUZm001</strain>
    </source>
</reference>
<comment type="caution">
    <text evidence="7">The sequence shown here is derived from an EMBL/GenBank/DDBJ whole genome shotgun (WGS) entry which is preliminary data.</text>
</comment>
<organism evidence="7 8">
    <name type="scientific">Zophobas morio</name>
    <dbReference type="NCBI Taxonomy" id="2755281"/>
    <lineage>
        <taxon>Eukaryota</taxon>
        <taxon>Metazoa</taxon>
        <taxon>Ecdysozoa</taxon>
        <taxon>Arthropoda</taxon>
        <taxon>Hexapoda</taxon>
        <taxon>Insecta</taxon>
        <taxon>Pterygota</taxon>
        <taxon>Neoptera</taxon>
        <taxon>Endopterygota</taxon>
        <taxon>Coleoptera</taxon>
        <taxon>Polyphaga</taxon>
        <taxon>Cucujiformia</taxon>
        <taxon>Tenebrionidae</taxon>
        <taxon>Zophobas</taxon>
    </lineage>
</organism>
<feature type="domain" description="THAP-type" evidence="6">
    <location>
        <begin position="48"/>
        <end position="137"/>
    </location>
</feature>
<dbReference type="Proteomes" id="UP001168821">
    <property type="component" value="Unassembled WGS sequence"/>
</dbReference>
<evidence type="ECO:0000256" key="3">
    <source>
        <dbReference type="ARBA" id="ARBA00022833"/>
    </source>
</evidence>
<proteinExistence type="predicted"/>
<dbReference type="PROSITE" id="PS50950">
    <property type="entry name" value="ZF_THAP"/>
    <property type="match status" value="1"/>
</dbReference>
<dbReference type="AlphaFoldDB" id="A0AA38I9Z1"/>
<gene>
    <name evidence="7" type="ORF">Zmor_016636</name>
</gene>
<keyword evidence="8" id="KW-1185">Reference proteome</keyword>
<keyword evidence="1" id="KW-0479">Metal-binding</keyword>
<dbReference type="GO" id="GO:0003677">
    <property type="term" value="F:DNA binding"/>
    <property type="evidence" value="ECO:0007669"/>
    <property type="project" value="UniProtKB-UniRule"/>
</dbReference>
<keyword evidence="4 5" id="KW-0238">DNA-binding</keyword>
<evidence type="ECO:0000259" key="6">
    <source>
        <dbReference type="PROSITE" id="PS50950"/>
    </source>
</evidence>
<evidence type="ECO:0000313" key="8">
    <source>
        <dbReference type="Proteomes" id="UP001168821"/>
    </source>
</evidence>
<dbReference type="GO" id="GO:0008270">
    <property type="term" value="F:zinc ion binding"/>
    <property type="evidence" value="ECO:0007669"/>
    <property type="project" value="UniProtKB-KW"/>
</dbReference>
<accession>A0AA38I9Z1</accession>
<dbReference type="InterPro" id="IPR006612">
    <property type="entry name" value="THAP_Znf"/>
</dbReference>
<evidence type="ECO:0000313" key="7">
    <source>
        <dbReference type="EMBL" id="KAJ3650546.1"/>
    </source>
</evidence>
<protein>
    <recommendedName>
        <fullName evidence="6">THAP-type domain-containing protein</fullName>
    </recommendedName>
</protein>
<keyword evidence="3" id="KW-0862">Zinc</keyword>
<evidence type="ECO:0000256" key="4">
    <source>
        <dbReference type="ARBA" id="ARBA00023125"/>
    </source>
</evidence>